<dbReference type="Gene3D" id="3.60.15.10">
    <property type="entry name" value="Ribonuclease Z/Hydroxyacylglutathione hydrolase-like"/>
    <property type="match status" value="1"/>
</dbReference>
<organism evidence="2 3">
    <name type="scientific">Breznakibacter xylanolyticus</name>
    <dbReference type="NCBI Taxonomy" id="990"/>
    <lineage>
        <taxon>Bacteria</taxon>
        <taxon>Pseudomonadati</taxon>
        <taxon>Bacteroidota</taxon>
        <taxon>Bacteroidia</taxon>
        <taxon>Marinilabiliales</taxon>
        <taxon>Marinilabiliaceae</taxon>
        <taxon>Breznakibacter</taxon>
    </lineage>
</organism>
<evidence type="ECO:0000313" key="2">
    <source>
        <dbReference type="EMBL" id="PZX11816.1"/>
    </source>
</evidence>
<dbReference type="PANTHER" id="PTHR43546">
    <property type="entry name" value="UPF0173 METAL-DEPENDENT HYDROLASE MJ1163-RELATED"/>
    <property type="match status" value="1"/>
</dbReference>
<evidence type="ECO:0000256" key="1">
    <source>
        <dbReference type="SAM" id="SignalP"/>
    </source>
</evidence>
<dbReference type="PANTHER" id="PTHR43546:SF8">
    <property type="entry name" value="METALLO-BETA-LACTAMASE DOMAIN-CONTAINING PROTEIN"/>
    <property type="match status" value="1"/>
</dbReference>
<reference evidence="2 3" key="1">
    <citation type="submission" date="2018-06" db="EMBL/GenBank/DDBJ databases">
        <title>Genomic Encyclopedia of Archaeal and Bacterial Type Strains, Phase II (KMG-II): from individual species to whole genera.</title>
        <authorList>
            <person name="Goeker M."/>
        </authorList>
    </citation>
    <scope>NUCLEOTIDE SEQUENCE [LARGE SCALE GENOMIC DNA]</scope>
    <source>
        <strain evidence="2 3">DSM 6779</strain>
    </source>
</reference>
<feature type="signal peptide" evidence="1">
    <location>
        <begin position="1"/>
        <end position="22"/>
    </location>
</feature>
<comment type="caution">
    <text evidence="2">The sequence shown here is derived from an EMBL/GenBank/DDBJ whole genome shotgun (WGS) entry which is preliminary data.</text>
</comment>
<dbReference type="AlphaFoldDB" id="A0A2W7NF97"/>
<dbReference type="InterPro" id="IPR036866">
    <property type="entry name" value="RibonucZ/Hydroxyglut_hydro"/>
</dbReference>
<dbReference type="Proteomes" id="UP000249239">
    <property type="component" value="Unassembled WGS sequence"/>
</dbReference>
<keyword evidence="1" id="KW-0732">Signal</keyword>
<feature type="chain" id="PRO_5016066099" evidence="1">
    <location>
        <begin position="23"/>
        <end position="249"/>
    </location>
</feature>
<dbReference type="EMBL" id="QKZK01000036">
    <property type="protein sequence ID" value="PZX11816.1"/>
    <property type="molecule type" value="Genomic_DNA"/>
</dbReference>
<evidence type="ECO:0000313" key="3">
    <source>
        <dbReference type="Proteomes" id="UP000249239"/>
    </source>
</evidence>
<sequence>MFRKTMAALSAAVILSIMSVSAQQSSDAMGSVPAQLAETVNGLTWTGQSSVRWMAGSQAIHIDPFNITIDLPAHLVFITHTHGDHLSVADLKRVVGSHTRIIATPDCEASLRDNGFTLYRAVVPGDTFTIDGIAVTVVPAYTITKSTHPKENNWVGYVITAGNVTIYHPGDTQRLPDMKNIRCDIAFMPLGQKYTMDKVEDAVDAILDIRPSVAIPFHFGMYEGTADDALTFQRLLSENEQAVVILPKK</sequence>
<dbReference type="InterPro" id="IPR050114">
    <property type="entry name" value="UPF0173_UPF0282_UlaG_hydrolase"/>
</dbReference>
<dbReference type="Pfam" id="PF13483">
    <property type="entry name" value="Lactamase_B_3"/>
    <property type="match status" value="1"/>
</dbReference>
<name>A0A2W7NF97_9BACT</name>
<protein>
    <submittedName>
        <fullName evidence="2">L-ascorbate metabolism protein UlaG (Beta-lactamase superfamily)</fullName>
    </submittedName>
</protein>
<keyword evidence="3" id="KW-1185">Reference proteome</keyword>
<proteinExistence type="predicted"/>
<dbReference type="SUPFAM" id="SSF56281">
    <property type="entry name" value="Metallo-hydrolase/oxidoreductase"/>
    <property type="match status" value="1"/>
</dbReference>
<gene>
    <name evidence="2" type="ORF">LX69_03049</name>
</gene>
<accession>A0A2W7NF97</accession>